<sequence>MSAQPEKVNVLMVCLGRSPMAEAVLKHQITARPDSFKARFDVRVDSAGTGAYHEGDSADSRQKLIGSQHNVPINCIARAVERQDFQKFDYILAMDQNNLETLLHRKPAGSKAQVSMFGSFDPSVPKANHGSHKTRAKEIDDPYYGGRDGFDKSFERCTKFGYGFLDYLETRG</sequence>
<comment type="similarity">
    <text evidence="1">Belongs to the low molecular weight phosphotyrosine protein phosphatase family.</text>
</comment>
<feature type="active site" description="Nucleophile" evidence="4">
    <location>
        <position position="14"/>
    </location>
</feature>
<dbReference type="PANTHER" id="PTHR11717:SF7">
    <property type="entry name" value="LOW MOLECULAR WEIGHT PHOSPHOTYROSINE PROTEIN PHOSPHATASE"/>
    <property type="match status" value="1"/>
</dbReference>
<protein>
    <submittedName>
        <fullName evidence="6">Phosphotyrosine protein phosphatase</fullName>
    </submittedName>
</protein>
<dbReference type="OrthoDB" id="3388at2759"/>
<dbReference type="CDD" id="cd16343">
    <property type="entry name" value="LMWPTP"/>
    <property type="match status" value="1"/>
</dbReference>
<dbReference type="InterPro" id="IPR050438">
    <property type="entry name" value="LMW_PTPase"/>
</dbReference>
<dbReference type="InterPro" id="IPR036196">
    <property type="entry name" value="Ptyr_pPase_sf"/>
</dbReference>
<dbReference type="InterPro" id="IPR017867">
    <property type="entry name" value="Tyr_phospatase_low_mol_wt"/>
</dbReference>
<accession>A0A1E3JC86</accession>
<dbReference type="Pfam" id="PF01451">
    <property type="entry name" value="LMWPc"/>
    <property type="match status" value="1"/>
</dbReference>
<dbReference type="GO" id="GO:0004725">
    <property type="term" value="F:protein tyrosine phosphatase activity"/>
    <property type="evidence" value="ECO:0007669"/>
    <property type="project" value="InterPro"/>
</dbReference>
<keyword evidence="3" id="KW-0904">Protein phosphatase</keyword>
<dbReference type="SUPFAM" id="SSF52788">
    <property type="entry name" value="Phosphotyrosine protein phosphatases I"/>
    <property type="match status" value="1"/>
</dbReference>
<dbReference type="InterPro" id="IPR023485">
    <property type="entry name" value="Ptyr_pPase"/>
</dbReference>
<gene>
    <name evidence="6" type="ORF">L198_03714</name>
</gene>
<dbReference type="AlphaFoldDB" id="A0A1E3JC86"/>
<keyword evidence="7" id="KW-1185">Reference proteome</keyword>
<comment type="caution">
    <text evidence="6">The sequence shown here is derived from an EMBL/GenBank/DDBJ whole genome shotgun (WGS) entry which is preliminary data.</text>
</comment>
<dbReference type="Gene3D" id="3.40.50.2300">
    <property type="match status" value="1"/>
</dbReference>
<organism evidence="6 7">
    <name type="scientific">Cryptococcus wingfieldii CBS 7118</name>
    <dbReference type="NCBI Taxonomy" id="1295528"/>
    <lineage>
        <taxon>Eukaryota</taxon>
        <taxon>Fungi</taxon>
        <taxon>Dikarya</taxon>
        <taxon>Basidiomycota</taxon>
        <taxon>Agaricomycotina</taxon>
        <taxon>Tremellomycetes</taxon>
        <taxon>Tremellales</taxon>
        <taxon>Cryptococcaceae</taxon>
        <taxon>Cryptococcus</taxon>
    </lineage>
</organism>
<dbReference type="SMART" id="SM00226">
    <property type="entry name" value="LMWPc"/>
    <property type="match status" value="1"/>
</dbReference>
<feature type="active site" description="Proton donor" evidence="4">
    <location>
        <position position="141"/>
    </location>
</feature>
<dbReference type="EMBL" id="AWGH01000009">
    <property type="protein sequence ID" value="ODN98469.1"/>
    <property type="molecule type" value="Genomic_DNA"/>
</dbReference>
<evidence type="ECO:0000313" key="7">
    <source>
        <dbReference type="Proteomes" id="UP000094819"/>
    </source>
</evidence>
<evidence type="ECO:0000259" key="5">
    <source>
        <dbReference type="SMART" id="SM00226"/>
    </source>
</evidence>
<feature type="domain" description="Phosphotyrosine protein phosphatase I" evidence="5">
    <location>
        <begin position="8"/>
        <end position="167"/>
    </location>
</feature>
<reference evidence="6 7" key="1">
    <citation type="submission" date="2016-06" db="EMBL/GenBank/DDBJ databases">
        <title>Evolution of pathogenesis and genome organization in the Tremellales.</title>
        <authorList>
            <person name="Cuomo C."/>
            <person name="Litvintseva A."/>
            <person name="Heitman J."/>
            <person name="Chen Y."/>
            <person name="Sun S."/>
            <person name="Springer D."/>
            <person name="Dromer F."/>
            <person name="Young S."/>
            <person name="Zeng Q."/>
            <person name="Chapman S."/>
            <person name="Gujja S."/>
            <person name="Saif S."/>
            <person name="Birren B."/>
        </authorList>
    </citation>
    <scope>NUCLEOTIDE SEQUENCE [LARGE SCALE GENOMIC DNA]</scope>
    <source>
        <strain evidence="6 7">CBS 7118</strain>
    </source>
</reference>
<dbReference type="Proteomes" id="UP000094819">
    <property type="component" value="Unassembled WGS sequence"/>
</dbReference>
<dbReference type="PANTHER" id="PTHR11717">
    <property type="entry name" value="LOW MOLECULAR WEIGHT PROTEIN TYROSINE PHOSPHATASE"/>
    <property type="match status" value="1"/>
</dbReference>
<proteinExistence type="inferred from homology"/>
<evidence type="ECO:0000256" key="4">
    <source>
        <dbReference type="PIRSR" id="PIRSR617867-1"/>
    </source>
</evidence>
<evidence type="ECO:0000313" key="6">
    <source>
        <dbReference type="EMBL" id="ODN98469.1"/>
    </source>
</evidence>
<dbReference type="RefSeq" id="XP_019032331.1">
    <property type="nucleotide sequence ID" value="XM_019175841.1"/>
</dbReference>
<evidence type="ECO:0000256" key="1">
    <source>
        <dbReference type="ARBA" id="ARBA00011063"/>
    </source>
</evidence>
<keyword evidence="2" id="KW-0378">Hydrolase</keyword>
<dbReference type="GeneID" id="30192927"/>
<dbReference type="PRINTS" id="PR00719">
    <property type="entry name" value="LMWPTPASE"/>
</dbReference>
<evidence type="ECO:0000256" key="3">
    <source>
        <dbReference type="ARBA" id="ARBA00022912"/>
    </source>
</evidence>
<evidence type="ECO:0000256" key="2">
    <source>
        <dbReference type="ARBA" id="ARBA00022801"/>
    </source>
</evidence>
<feature type="active site" evidence="4">
    <location>
        <position position="17"/>
    </location>
</feature>
<name>A0A1E3JC86_9TREE</name>